<keyword evidence="5" id="KW-1185">Reference proteome</keyword>
<accession>A0A8T7M4H1</accession>
<sequence>MKKILVLGGGIGGVEAAISLAKEFKKKTDYQIDLISDRKDLFIYPLSIWIPVGKRTPEDVSMPIAEIAAKRGFNFIQEKVERILTAENKVITSSKEHSYDYLVVAIGGAKLKPKGVENTLSICGGGDEAVRIRDRFNALVEKGSGTIACGFSGNPKDPTAVRGGPVFEVLFNLDHFLREKGIRQNFKLVFFSPSEEAGKRLGEPGLKKVQSLFVERQIEPIMGKKITEFGTDGVLFEDGTKLETDLTIFTPGMQGNPVLANGDLPRTDAGFIPINDFCQVEFPGTAQHKPSNCYAIGDNTAFDGPEWRAKQGHLAEAMARNTAKNIALREEGKEQTATFSEHLNIMCVMDLGKEAAFIYRDRKRAMAPTGKWAHWSKLAWEKYYKLNKNGKVPNAPV</sequence>
<proteinExistence type="predicted"/>
<organism evidence="2 4">
    <name type="scientific">Candidatus Chlorohelix allophototropha</name>
    <dbReference type="NCBI Taxonomy" id="3003348"/>
    <lineage>
        <taxon>Bacteria</taxon>
        <taxon>Bacillati</taxon>
        <taxon>Chloroflexota</taxon>
        <taxon>Chloroflexia</taxon>
        <taxon>Candidatus Chloroheliales</taxon>
        <taxon>Candidatus Chloroheliaceae</taxon>
        <taxon>Candidatus Chlorohelix</taxon>
    </lineage>
</organism>
<evidence type="ECO:0000259" key="1">
    <source>
        <dbReference type="Pfam" id="PF07992"/>
    </source>
</evidence>
<keyword evidence="3" id="KW-0614">Plasmid</keyword>
<dbReference type="AlphaFoldDB" id="A0A8T7M4H1"/>
<dbReference type="PRINTS" id="PR00368">
    <property type="entry name" value="FADPNR"/>
</dbReference>
<dbReference type="GO" id="GO:0016491">
    <property type="term" value="F:oxidoreductase activity"/>
    <property type="evidence" value="ECO:0007669"/>
    <property type="project" value="InterPro"/>
</dbReference>
<dbReference type="Gene3D" id="3.50.50.100">
    <property type="match status" value="1"/>
</dbReference>
<reference evidence="3" key="2">
    <citation type="journal article" date="2024" name="Nature">
        <title>Anoxygenic phototroph of the Chloroflexota uses a type I reaction centre.</title>
        <authorList>
            <person name="Tsuji J.M."/>
            <person name="Shaw N.A."/>
            <person name="Nagashima S."/>
            <person name="Venkiteswaran J.J."/>
            <person name="Schiff S.L."/>
            <person name="Watanabe T."/>
            <person name="Fukui M."/>
            <person name="Hanada S."/>
            <person name="Tank M."/>
            <person name="Neufeld J.D."/>
        </authorList>
    </citation>
    <scope>NUCLEOTIDE SEQUENCE</scope>
    <source>
        <strain evidence="3">L227-S17</strain>
        <plasmid evidence="3 5">unnamed1</plasmid>
    </source>
</reference>
<dbReference type="RefSeq" id="WP_341471916.1">
    <property type="nucleotide sequence ID" value="NZ_CP128401.1"/>
</dbReference>
<dbReference type="EMBL" id="CP128401">
    <property type="protein sequence ID" value="WJW70031.1"/>
    <property type="molecule type" value="Genomic_DNA"/>
</dbReference>
<dbReference type="PANTHER" id="PTHR43755">
    <property type="match status" value="1"/>
</dbReference>
<evidence type="ECO:0000313" key="3">
    <source>
        <dbReference type="EMBL" id="WJW70031.1"/>
    </source>
</evidence>
<geneLocation type="plasmid" evidence="3 5">
    <name>unnamed1</name>
</geneLocation>
<gene>
    <name evidence="2" type="ORF">HXX08_14020</name>
    <name evidence="3" type="ORF">OZ401_004833</name>
</gene>
<dbReference type="SUPFAM" id="SSF51905">
    <property type="entry name" value="FAD/NAD(P)-binding domain"/>
    <property type="match status" value="1"/>
</dbReference>
<dbReference type="PANTHER" id="PTHR43755:SF1">
    <property type="entry name" value="FAD-DEPENDENT PYRIDINE NUCLEOTIDE-DISULPHIDE OXIDOREDUCTASE"/>
    <property type="match status" value="1"/>
</dbReference>
<dbReference type="EMBL" id="JACATZ010000001">
    <property type="protein sequence ID" value="NWJ46974.1"/>
    <property type="molecule type" value="Genomic_DNA"/>
</dbReference>
<dbReference type="Pfam" id="PF07992">
    <property type="entry name" value="Pyr_redox_2"/>
    <property type="match status" value="1"/>
</dbReference>
<evidence type="ECO:0000313" key="4">
    <source>
        <dbReference type="Proteomes" id="UP000521676"/>
    </source>
</evidence>
<dbReference type="InterPro" id="IPR023753">
    <property type="entry name" value="FAD/NAD-binding_dom"/>
</dbReference>
<protein>
    <submittedName>
        <fullName evidence="2">FAD-dependent oxidoreductase</fullName>
    </submittedName>
</protein>
<evidence type="ECO:0000313" key="5">
    <source>
        <dbReference type="Proteomes" id="UP001431572"/>
    </source>
</evidence>
<evidence type="ECO:0000313" key="2">
    <source>
        <dbReference type="EMBL" id="NWJ46974.1"/>
    </source>
</evidence>
<feature type="domain" description="FAD/NAD(P)-binding" evidence="1">
    <location>
        <begin position="3"/>
        <end position="300"/>
    </location>
</feature>
<dbReference type="InterPro" id="IPR036188">
    <property type="entry name" value="FAD/NAD-bd_sf"/>
</dbReference>
<dbReference type="Proteomes" id="UP001431572">
    <property type="component" value="Plasmid unnamed1"/>
</dbReference>
<name>A0A8T7M4H1_9CHLR</name>
<reference evidence="2 4" key="1">
    <citation type="submission" date="2020-06" db="EMBL/GenBank/DDBJ databases">
        <title>Anoxygenic phototrophic Chloroflexota member uses a Type I reaction center.</title>
        <authorList>
            <person name="Tsuji J.M."/>
            <person name="Shaw N.A."/>
            <person name="Nagashima S."/>
            <person name="Venkiteswaran J."/>
            <person name="Schiff S.L."/>
            <person name="Hanada S."/>
            <person name="Tank M."/>
            <person name="Neufeld J.D."/>
        </authorList>
    </citation>
    <scope>NUCLEOTIDE SEQUENCE [LARGE SCALE GENOMIC DNA]</scope>
    <source>
        <strain evidence="2">L227-S17</strain>
    </source>
</reference>
<dbReference type="Proteomes" id="UP000521676">
    <property type="component" value="Unassembled WGS sequence"/>
</dbReference>
<dbReference type="InterPro" id="IPR052541">
    <property type="entry name" value="SQRD"/>
</dbReference>